<organism evidence="1 2">
    <name type="scientific">Myodes glareolus</name>
    <name type="common">Bank vole</name>
    <name type="synonym">Clethrionomys glareolus</name>
    <dbReference type="NCBI Taxonomy" id="447135"/>
    <lineage>
        <taxon>Eukaryota</taxon>
        <taxon>Metazoa</taxon>
        <taxon>Chordata</taxon>
        <taxon>Craniata</taxon>
        <taxon>Vertebrata</taxon>
        <taxon>Euteleostomi</taxon>
        <taxon>Mammalia</taxon>
        <taxon>Eutheria</taxon>
        <taxon>Euarchontoglires</taxon>
        <taxon>Glires</taxon>
        <taxon>Rodentia</taxon>
        <taxon>Myomorpha</taxon>
        <taxon>Muroidea</taxon>
        <taxon>Cricetidae</taxon>
        <taxon>Arvicolinae</taxon>
        <taxon>Myodes</taxon>
    </lineage>
</organism>
<accession>A0AAW0HWP2</accession>
<proteinExistence type="predicted"/>
<gene>
    <name evidence="1" type="ORF">U0070_009862</name>
</gene>
<keyword evidence="2" id="KW-1185">Reference proteome</keyword>
<dbReference type="Proteomes" id="UP001488838">
    <property type="component" value="Unassembled WGS sequence"/>
</dbReference>
<dbReference type="EMBL" id="JBBHLL010000296">
    <property type="protein sequence ID" value="KAK7806637.1"/>
    <property type="molecule type" value="Genomic_DNA"/>
</dbReference>
<name>A0AAW0HWP2_MYOGA</name>
<reference evidence="1 2" key="1">
    <citation type="journal article" date="2023" name="bioRxiv">
        <title>Conserved and derived expression patterns and positive selection on dental genes reveal complex evolutionary context of ever-growing rodent molars.</title>
        <authorList>
            <person name="Calamari Z.T."/>
            <person name="Song A."/>
            <person name="Cohen E."/>
            <person name="Akter M."/>
            <person name="Roy R.D."/>
            <person name="Hallikas O."/>
            <person name="Christensen M.M."/>
            <person name="Li P."/>
            <person name="Marangoni P."/>
            <person name="Jernvall J."/>
            <person name="Klein O.D."/>
        </authorList>
    </citation>
    <scope>NUCLEOTIDE SEQUENCE [LARGE SCALE GENOMIC DNA]</scope>
    <source>
        <strain evidence="1">V071</strain>
    </source>
</reference>
<sequence>MLITDNGSDMCKAVSLVTKLLVPCSPPLLGVHSPTPVSWAPEDRLVLLIEAPKTPKLTERREKMFETFSTPITYVAIQVVLSLAVCDTTTYPGIPARKSDHILAPNTMKSKSITLSEGEYPFRIGSSIPGSLWISKEYGEWGPSIIHCTC</sequence>
<evidence type="ECO:0000313" key="2">
    <source>
        <dbReference type="Proteomes" id="UP001488838"/>
    </source>
</evidence>
<evidence type="ECO:0000313" key="1">
    <source>
        <dbReference type="EMBL" id="KAK7806637.1"/>
    </source>
</evidence>
<dbReference type="Gene3D" id="3.30.420.40">
    <property type="match status" value="1"/>
</dbReference>
<protein>
    <submittedName>
        <fullName evidence="1">Uncharacterized protein</fullName>
    </submittedName>
</protein>
<comment type="caution">
    <text evidence="1">The sequence shown here is derived from an EMBL/GenBank/DDBJ whole genome shotgun (WGS) entry which is preliminary data.</text>
</comment>
<dbReference type="AlphaFoldDB" id="A0AAW0HWP2"/>